<evidence type="ECO:0000313" key="3">
    <source>
        <dbReference type="Proteomes" id="UP001201812"/>
    </source>
</evidence>
<dbReference type="AlphaFoldDB" id="A0AAD4NF90"/>
<dbReference type="EMBL" id="JAKKPZ010000002">
    <property type="protein sequence ID" value="KAI1726357.1"/>
    <property type="molecule type" value="Genomic_DNA"/>
</dbReference>
<organism evidence="2 3">
    <name type="scientific">Ditylenchus destructor</name>
    <dbReference type="NCBI Taxonomy" id="166010"/>
    <lineage>
        <taxon>Eukaryota</taxon>
        <taxon>Metazoa</taxon>
        <taxon>Ecdysozoa</taxon>
        <taxon>Nematoda</taxon>
        <taxon>Chromadorea</taxon>
        <taxon>Rhabditida</taxon>
        <taxon>Tylenchina</taxon>
        <taxon>Tylenchomorpha</taxon>
        <taxon>Sphaerularioidea</taxon>
        <taxon>Anguinidae</taxon>
        <taxon>Anguininae</taxon>
        <taxon>Ditylenchus</taxon>
    </lineage>
</organism>
<comment type="caution">
    <text evidence="2">The sequence shown here is derived from an EMBL/GenBank/DDBJ whole genome shotgun (WGS) entry which is preliminary data.</text>
</comment>
<dbReference type="Pfam" id="PF00106">
    <property type="entry name" value="adh_short"/>
    <property type="match status" value="1"/>
</dbReference>
<dbReference type="PANTHER" id="PTHR43943:SF16">
    <property type="entry name" value="DEHYDROGENASES, SHORT CHAIN"/>
    <property type="match status" value="1"/>
</dbReference>
<evidence type="ECO:0000313" key="2">
    <source>
        <dbReference type="EMBL" id="KAI1726357.1"/>
    </source>
</evidence>
<dbReference type="InterPro" id="IPR036291">
    <property type="entry name" value="NAD(P)-bd_dom_sf"/>
</dbReference>
<reference evidence="2" key="1">
    <citation type="submission" date="2022-01" db="EMBL/GenBank/DDBJ databases">
        <title>Genome Sequence Resource for Two Populations of Ditylenchus destructor, the Migratory Endoparasitic Phytonematode.</title>
        <authorList>
            <person name="Zhang H."/>
            <person name="Lin R."/>
            <person name="Xie B."/>
        </authorList>
    </citation>
    <scope>NUCLEOTIDE SEQUENCE</scope>
    <source>
        <strain evidence="2">BazhouSP</strain>
    </source>
</reference>
<gene>
    <name evidence="2" type="ORF">DdX_03075</name>
</gene>
<keyword evidence="3" id="KW-1185">Reference proteome</keyword>
<dbReference type="SUPFAM" id="SSF51735">
    <property type="entry name" value="NAD(P)-binding Rossmann-fold domains"/>
    <property type="match status" value="1"/>
</dbReference>
<name>A0AAD4NF90_9BILA</name>
<comment type="similarity">
    <text evidence="1">Belongs to the short-chain dehydrogenases/reductases (SDR) family.</text>
</comment>
<dbReference type="Gene3D" id="3.40.50.720">
    <property type="entry name" value="NAD(P)-binding Rossmann-like Domain"/>
    <property type="match status" value="1"/>
</dbReference>
<protein>
    <submittedName>
        <fullName evidence="2">Short chain dehydrogenase domain-containing protein</fullName>
    </submittedName>
</protein>
<dbReference type="GO" id="GO:0004090">
    <property type="term" value="F:carbonyl reductase (NADPH) activity"/>
    <property type="evidence" value="ECO:0007669"/>
    <property type="project" value="TreeGrafter"/>
</dbReference>
<evidence type="ECO:0000256" key="1">
    <source>
        <dbReference type="ARBA" id="ARBA00006484"/>
    </source>
</evidence>
<sequence>MSGIKSLADRVAVVTASTKGIGFAIAKRLGLDGAKIVISSRKENNVKSAVQSLRMEGIDVDGVVSHVASDVDRRRLVDFALEKFGKLDILVSNAAVNPHYGDLMTVSDEQWEKLLSVNVSFHVYFEITNLVK</sequence>
<dbReference type="PRINTS" id="PR00081">
    <property type="entry name" value="GDHRDH"/>
</dbReference>
<accession>A0AAD4NF90</accession>
<dbReference type="Proteomes" id="UP001201812">
    <property type="component" value="Unassembled WGS sequence"/>
</dbReference>
<proteinExistence type="inferred from homology"/>
<dbReference type="InterPro" id="IPR002347">
    <property type="entry name" value="SDR_fam"/>
</dbReference>
<dbReference type="PANTHER" id="PTHR43943">
    <property type="entry name" value="DEHYDROGENASE/REDUCTASE (SDR FAMILY) MEMBER 4"/>
    <property type="match status" value="1"/>
</dbReference>